<dbReference type="Gene3D" id="3.40.50.880">
    <property type="match status" value="1"/>
</dbReference>
<keyword evidence="6 12" id="KW-0547">Nucleotide-binding</keyword>
<keyword evidence="9 12" id="KW-0460">Magnesium</keyword>
<dbReference type="Pfam" id="PF22689">
    <property type="entry name" value="FGAR-AT_PurM_N-like"/>
    <property type="match status" value="1"/>
</dbReference>
<comment type="subunit">
    <text evidence="12">Monomer.</text>
</comment>
<dbReference type="NCBIfam" id="TIGR01735">
    <property type="entry name" value="FGAM_synt"/>
    <property type="match status" value="1"/>
</dbReference>
<dbReference type="GO" id="GO:0005737">
    <property type="term" value="C:cytoplasm"/>
    <property type="evidence" value="ECO:0007669"/>
    <property type="project" value="UniProtKB-SubCell"/>
</dbReference>
<dbReference type="FunFam" id="3.40.50.880:FF:000008">
    <property type="entry name" value="Phosphoribosylformylglycinamidine synthase"/>
    <property type="match status" value="1"/>
</dbReference>
<feature type="domain" description="Phosphoribosylformylglycinamidine synthase N-terminal" evidence="15">
    <location>
        <begin position="67"/>
        <end position="187"/>
    </location>
</feature>
<dbReference type="Gene3D" id="3.30.1330.10">
    <property type="entry name" value="PurM-like, N-terminal domain"/>
    <property type="match status" value="2"/>
</dbReference>
<evidence type="ECO:0000313" key="17">
    <source>
        <dbReference type="EMBL" id="ABD70137.1"/>
    </source>
</evidence>
<evidence type="ECO:0000256" key="11">
    <source>
        <dbReference type="ARBA" id="ARBA00052585"/>
    </source>
</evidence>
<evidence type="ECO:0000256" key="1">
    <source>
        <dbReference type="ARBA" id="ARBA00004920"/>
    </source>
</evidence>
<dbReference type="Pfam" id="PF18072">
    <property type="entry name" value="FGAR-AT_linker"/>
    <property type="match status" value="1"/>
</dbReference>
<dbReference type="eggNOG" id="COG0046">
    <property type="taxonomic scope" value="Bacteria"/>
</dbReference>
<evidence type="ECO:0000256" key="4">
    <source>
        <dbReference type="ARBA" id="ARBA00022598"/>
    </source>
</evidence>
<dbReference type="HOGENOM" id="CLU_001031_0_2_4"/>
<comment type="function">
    <text evidence="12">Phosphoribosylformylglycinamidine synthase involved in the purines biosynthetic pathway. Catalyzes the ATP-dependent conversion of formylglycinamide ribonucleotide (FGAR) and glutamine to yield formylglycinamidine ribonucleotide (FGAM) and glutamate.</text>
</comment>
<evidence type="ECO:0000256" key="5">
    <source>
        <dbReference type="ARBA" id="ARBA00022723"/>
    </source>
</evidence>
<dbReference type="CDD" id="cd02204">
    <property type="entry name" value="PurL_repeat2"/>
    <property type="match status" value="1"/>
</dbReference>
<accession>Q21VR6</accession>
<dbReference type="KEGG" id="rfr:Rfer_2420"/>
<feature type="binding site" evidence="12">
    <location>
        <position position="787"/>
    </location>
    <ligand>
        <name>Mg(2+)</name>
        <dbReference type="ChEBI" id="CHEBI:18420"/>
    </ligand>
</feature>
<keyword evidence="4 12" id="KW-0436">Ligase</keyword>
<evidence type="ECO:0000256" key="10">
    <source>
        <dbReference type="ARBA" id="ARBA00022962"/>
    </source>
</evidence>
<keyword evidence="10 12" id="KW-0315">Glutamine amidotransferase</keyword>
<keyword evidence="7 12" id="KW-0658">Purine biosynthesis</keyword>
<feature type="binding site" evidence="12">
    <location>
        <position position="955"/>
    </location>
    <ligand>
        <name>ATP</name>
        <dbReference type="ChEBI" id="CHEBI:30616"/>
    </ligand>
</feature>
<comment type="similarity">
    <text evidence="2 12">In the N-terminal section; belongs to the FGAMS family.</text>
</comment>
<dbReference type="SUPFAM" id="SSF82697">
    <property type="entry name" value="PurS-like"/>
    <property type="match status" value="1"/>
</dbReference>
<keyword evidence="5 12" id="KW-0479">Metal-binding</keyword>
<dbReference type="EMBL" id="CP000267">
    <property type="protein sequence ID" value="ABD70137.1"/>
    <property type="molecule type" value="Genomic_DNA"/>
</dbReference>
<dbReference type="eggNOG" id="COG0047">
    <property type="taxonomic scope" value="Bacteria"/>
</dbReference>
<dbReference type="SUPFAM" id="SSF55326">
    <property type="entry name" value="PurM N-terminal domain-like"/>
    <property type="match status" value="2"/>
</dbReference>
<feature type="binding site" evidence="12">
    <location>
        <position position="791"/>
    </location>
    <ligand>
        <name>Mg(2+)</name>
        <dbReference type="ChEBI" id="CHEBI:18420"/>
    </ligand>
</feature>
<dbReference type="InterPro" id="IPR036676">
    <property type="entry name" value="PurM-like_C_sf"/>
</dbReference>
<evidence type="ECO:0000313" key="18">
    <source>
        <dbReference type="Proteomes" id="UP000008332"/>
    </source>
</evidence>
<comment type="caution">
    <text evidence="12">Lacks conserved residue(s) required for the propagation of feature annotation.</text>
</comment>
<comment type="pathway">
    <text evidence="1 12">Purine metabolism; IMP biosynthesis via de novo pathway; 5-amino-1-(5-phospho-D-ribosyl)imidazole from N(2)-formyl-N(1)-(5-phospho-D-ribosyl)glycinamide: step 1/2.</text>
</comment>
<dbReference type="STRING" id="338969.Rfer_2420"/>
<evidence type="ECO:0000256" key="6">
    <source>
        <dbReference type="ARBA" id="ARBA00022741"/>
    </source>
</evidence>
<dbReference type="NCBIfam" id="NF003672">
    <property type="entry name" value="PRK05297.1"/>
    <property type="match status" value="1"/>
</dbReference>
<evidence type="ECO:0000256" key="2">
    <source>
        <dbReference type="ARBA" id="ARBA00008608"/>
    </source>
</evidence>
<dbReference type="InterPro" id="IPR041609">
    <property type="entry name" value="PurL_linker"/>
</dbReference>
<sequence length="1409" mass="151319">MASSGIRRSRGVRRSLFQSDKSLIQAPKVTLHITPFEGGCALSPFRVQQLLPSLQAIHDKINGVAARFVHLVTSDGEPAQALKDKLAALLTYGEPYGGPGDGALIVVTPRFGTVSPWASKATDIAHNCGLAVRRVERVVEYRVTLRSGLLGKKPTLTEVQLAQIGTLLHDRMTESVMFDRASAYGLFAELPPVPMAHVDVLHGGKAALMAANSQFGLALASDEIDYLVQAFTQLQRNPTDVELMMFAQANSEHCRHKIFNAGFTIDGVVQDMSLFGMIRHTHQTHPQHMLVAYSDNASVMEGSQVERFIAKSASSPREISLSSYQKQSATQHILMKVETHNHPTAISPFPGAATGAGGEIRDEGATGRGSKPKAGLTGFTVSRLWPDACAVSGSFPERSMAYGKPDHIASPLQIMIEGPLGGAAFNNEFGRPNLLGYFREYEQGLSYSVVDAAGLATQQQEQRGYHKPIMIAGGLGVIDATQTHKIEFPAGSLLIQLGGPGMRIGMGGSAASSMATGANAAQLDFDSVQRGNPEIERRAQEVINQCWLLGNGLERAGGQGASPGNPILAIHDVGAGGLSNAFPELTNDAGRGARFDLRAVPLEESGMAPKEIWCNESQERYVLAIAPESLDLFTALCERERCPFAVVGVATDARQLELLDAGNESPVNMPMNVLLGKPPKMHRDVKTVARTFAPVNLTGVDLQKACIDVLASATVASKRFLITIGDRTVGGLSHRDQMVGPWQVPVADCAVTLADFKGFAGEAMSMGERTPLASVNAPASGRMAVAEAITNLLAAPIELPRVKLSANWMAACGEPGEDAALYATVKAVGLELCPALGISIPVGKDSLSMRTQWKDEEGAKKVTSPVSLIVTAFATLPDVRGTLTPQLNATEDTTLLLVDLGRGQNRMGASMLAQTLSQVGDEVPDLDHPQDLVNLVKAVNALRAQGQILAYHDRSDGGLFAAVVEMAFAGHIGVALNVDMLVLEGDGITDSRMDYGDAKNWAGQVSGRREELTLKALFSEELGVVLQVRTAQRNAVMQTLRDHGLSKYSHVIGKTRPVDSTIRDGIGEVQVWRDAKVVFSAKLQDLHQVWDATSWKICQQRDNPACAEAEHASAGDPLDPGLHVKFIQNKALAPVEYAQEATKSVANMASPALMLTRPKVAVLREQGVNSHVEMAYAFTEAGFEAFDVHMTDLQSGRANLADFKGVVACGGFSYGDTLGAGIGWARSITFNPVLAEQFKAFFGRLDTFGLGVCNGCQMFAELADIIPGAQDWPRFTTNQSERFEARLSMVEVLESPSLFFKGMAGSRLPIAVAHGEGFANFKYRGNAARAIAAMRFTDNQGAATEAYPFNPNGSPGGLTAVTTLDGRFTAMMPHPERVFRNIQMSWTDGDLSALSPWMQLWHNARRWVD</sequence>
<feature type="active site" description="Nucleophile" evidence="12">
    <location>
        <position position="1253"/>
    </location>
</feature>
<dbReference type="CDD" id="cd02203">
    <property type="entry name" value="PurL_repeat1"/>
    <property type="match status" value="1"/>
</dbReference>
<dbReference type="PANTHER" id="PTHR10099:SF1">
    <property type="entry name" value="PHOSPHORIBOSYLFORMYLGLYCINAMIDINE SYNTHASE"/>
    <property type="match status" value="1"/>
</dbReference>
<comment type="subcellular location">
    <subcellularLocation>
        <location evidence="12">Cytoplasm</location>
    </subcellularLocation>
</comment>
<evidence type="ECO:0000259" key="14">
    <source>
        <dbReference type="Pfam" id="PF18072"/>
    </source>
</evidence>
<feature type="binding site" evidence="12">
    <location>
        <position position="953"/>
    </location>
    <ligand>
        <name>Mg(2+)</name>
        <dbReference type="ChEBI" id="CHEBI:18420"/>
    </ligand>
</feature>
<feature type="binding site" evidence="12">
    <location>
        <begin position="351"/>
        <end position="362"/>
    </location>
    <ligand>
        <name>ATP</name>
        <dbReference type="ChEBI" id="CHEBI:30616"/>
    </ligand>
</feature>
<dbReference type="SMART" id="SM01211">
    <property type="entry name" value="GATase_5"/>
    <property type="match status" value="1"/>
</dbReference>
<dbReference type="GO" id="GO:0046872">
    <property type="term" value="F:metal ion binding"/>
    <property type="evidence" value="ECO:0007669"/>
    <property type="project" value="UniProtKB-KW"/>
</dbReference>
<dbReference type="PROSITE" id="PS51273">
    <property type="entry name" value="GATASE_TYPE_1"/>
    <property type="match status" value="1"/>
</dbReference>
<evidence type="ECO:0000256" key="7">
    <source>
        <dbReference type="ARBA" id="ARBA00022755"/>
    </source>
</evidence>
<dbReference type="Pfam" id="PF13507">
    <property type="entry name" value="GATase_5"/>
    <property type="match status" value="1"/>
</dbReference>
<dbReference type="SUPFAM" id="SSF109736">
    <property type="entry name" value="FGAM synthase PurL, linker domain"/>
    <property type="match status" value="1"/>
</dbReference>
<dbReference type="InterPro" id="IPR040707">
    <property type="entry name" value="FGAR-AT_N"/>
</dbReference>
<feature type="binding site" evidence="12">
    <location>
        <position position="747"/>
    </location>
    <ligand>
        <name>ATP</name>
        <dbReference type="ChEBI" id="CHEBI:30616"/>
    </ligand>
</feature>
<dbReference type="MEROPS" id="C56.972"/>
<proteinExistence type="inferred from homology"/>
<dbReference type="InterPro" id="IPR010073">
    <property type="entry name" value="PurL_large"/>
</dbReference>
<feature type="domain" description="FGAR-AT PurM N-terminal-like" evidence="16">
    <location>
        <begin position="717"/>
        <end position="874"/>
    </location>
</feature>
<dbReference type="EC" id="6.3.5.3" evidence="12"/>
<dbReference type="InterPro" id="IPR055181">
    <property type="entry name" value="FGAR-AT_PurM_N-like"/>
</dbReference>
<comment type="catalytic activity">
    <reaction evidence="11 12">
        <text>N(2)-formyl-N(1)-(5-phospho-beta-D-ribosyl)glycinamide + L-glutamine + ATP + H2O = 2-formamido-N(1)-(5-O-phospho-beta-D-ribosyl)acetamidine + L-glutamate + ADP + phosphate + H(+)</text>
        <dbReference type="Rhea" id="RHEA:17129"/>
        <dbReference type="ChEBI" id="CHEBI:15377"/>
        <dbReference type="ChEBI" id="CHEBI:15378"/>
        <dbReference type="ChEBI" id="CHEBI:29985"/>
        <dbReference type="ChEBI" id="CHEBI:30616"/>
        <dbReference type="ChEBI" id="CHEBI:43474"/>
        <dbReference type="ChEBI" id="CHEBI:58359"/>
        <dbReference type="ChEBI" id="CHEBI:147286"/>
        <dbReference type="ChEBI" id="CHEBI:147287"/>
        <dbReference type="ChEBI" id="CHEBI:456216"/>
        <dbReference type="EC" id="6.3.5.3"/>
    </reaction>
</comment>
<feature type="active site" evidence="12">
    <location>
        <position position="1376"/>
    </location>
</feature>
<feature type="active site" evidence="12">
    <location>
        <position position="1374"/>
    </location>
</feature>
<evidence type="ECO:0000256" key="9">
    <source>
        <dbReference type="ARBA" id="ARBA00022842"/>
    </source>
</evidence>
<dbReference type="GO" id="GO:0006189">
    <property type="term" value="P:'de novo' IMP biosynthetic process"/>
    <property type="evidence" value="ECO:0007669"/>
    <property type="project" value="UniProtKB-UniRule"/>
</dbReference>
<dbReference type="Gene3D" id="1.10.8.750">
    <property type="entry name" value="Phosphoribosylformylglycinamidine synthase, linker domain"/>
    <property type="match status" value="1"/>
</dbReference>
<keyword evidence="8 12" id="KW-0067">ATP-binding</keyword>
<dbReference type="Pfam" id="PF18076">
    <property type="entry name" value="FGAR-AT_N"/>
    <property type="match status" value="1"/>
</dbReference>
<dbReference type="UniPathway" id="UPA00074">
    <property type="reaction ID" value="UER00128"/>
</dbReference>
<name>Q21VR6_ALBFT</name>
<evidence type="ECO:0000256" key="3">
    <source>
        <dbReference type="ARBA" id="ARBA00022490"/>
    </source>
</evidence>
<dbReference type="GO" id="GO:0005524">
    <property type="term" value="F:ATP binding"/>
    <property type="evidence" value="ECO:0007669"/>
    <property type="project" value="UniProtKB-UniRule"/>
</dbReference>
<dbReference type="InterPro" id="IPR036921">
    <property type="entry name" value="PurM-like_N_sf"/>
</dbReference>
<protein>
    <recommendedName>
        <fullName evidence="12">Phosphoribosylformylglycinamidine synthase</fullName>
        <shortName evidence="12">FGAM synthase</shortName>
        <shortName evidence="12">FGAMS</shortName>
        <ecNumber evidence="12">6.3.5.3</ecNumber>
    </recommendedName>
    <alternativeName>
        <fullName evidence="12">Formylglycinamide ribonucleotide amidotransferase</fullName>
        <shortName evidence="12">FGAR amidotransferase</shortName>
        <shortName evidence="12">FGAR-AT</shortName>
    </alternativeName>
</protein>
<keyword evidence="18" id="KW-1185">Reference proteome</keyword>
<dbReference type="FunFam" id="3.30.1330.10:FF:000005">
    <property type="entry name" value="Phosphoribosylformylglycinamidine synthase"/>
    <property type="match status" value="1"/>
</dbReference>
<dbReference type="HAMAP" id="MF_00419">
    <property type="entry name" value="PurL_1"/>
    <property type="match status" value="1"/>
</dbReference>
<dbReference type="InterPro" id="IPR036604">
    <property type="entry name" value="PurS-like_sf"/>
</dbReference>
<dbReference type="InterPro" id="IPR029062">
    <property type="entry name" value="Class_I_gatase-like"/>
</dbReference>
<feature type="domain" description="PurM-like C-terminal" evidence="13">
    <location>
        <begin position="490"/>
        <end position="657"/>
    </location>
</feature>
<dbReference type="GO" id="GO:0004642">
    <property type="term" value="F:phosphoribosylformylglycinamidine synthase activity"/>
    <property type="evidence" value="ECO:0007669"/>
    <property type="project" value="UniProtKB-UniRule"/>
</dbReference>
<dbReference type="SUPFAM" id="SSF56042">
    <property type="entry name" value="PurM C-terminal domain-like"/>
    <property type="match status" value="2"/>
</dbReference>
<evidence type="ECO:0000259" key="13">
    <source>
        <dbReference type="Pfam" id="PF02769"/>
    </source>
</evidence>
<dbReference type="FunFam" id="1.10.8.750:FF:000002">
    <property type="entry name" value="Phosphoribosylformylglycinamidine synthase"/>
    <property type="match status" value="1"/>
</dbReference>
<dbReference type="Proteomes" id="UP000008332">
    <property type="component" value="Chromosome"/>
</dbReference>
<feature type="domain" description="Phosphoribosylformylglycinamidine synthase linker" evidence="14">
    <location>
        <begin position="208"/>
        <end position="257"/>
    </location>
</feature>
<evidence type="ECO:0000256" key="12">
    <source>
        <dbReference type="HAMAP-Rule" id="MF_00419"/>
    </source>
</evidence>
<feature type="binding site" evidence="12">
    <location>
        <position position="748"/>
    </location>
    <ligand>
        <name>Mg(2+)</name>
        <dbReference type="ChEBI" id="CHEBI:18420"/>
    </ligand>
</feature>
<dbReference type="Gene3D" id="3.90.650.10">
    <property type="entry name" value="PurM-like C-terminal domain"/>
    <property type="match status" value="2"/>
</dbReference>
<keyword evidence="3 12" id="KW-0963">Cytoplasm</keyword>
<gene>
    <name evidence="12" type="primary">purL</name>
    <name evidence="17" type="ordered locus">Rfer_2420</name>
</gene>
<organism evidence="17 18">
    <name type="scientific">Albidiferax ferrireducens (strain ATCC BAA-621 / DSM 15236 / T118)</name>
    <name type="common">Rhodoferax ferrireducens</name>
    <dbReference type="NCBI Taxonomy" id="338969"/>
    <lineage>
        <taxon>Bacteria</taxon>
        <taxon>Pseudomonadati</taxon>
        <taxon>Pseudomonadota</taxon>
        <taxon>Betaproteobacteria</taxon>
        <taxon>Burkholderiales</taxon>
        <taxon>Comamonadaceae</taxon>
        <taxon>Rhodoferax</taxon>
    </lineage>
</organism>
<evidence type="ECO:0000256" key="8">
    <source>
        <dbReference type="ARBA" id="ARBA00022840"/>
    </source>
</evidence>
<evidence type="ECO:0000259" key="15">
    <source>
        <dbReference type="Pfam" id="PF18076"/>
    </source>
</evidence>
<reference evidence="18" key="1">
    <citation type="submission" date="2006-02" db="EMBL/GenBank/DDBJ databases">
        <title>Complete sequence of chromosome of Rhodoferax ferrireducens DSM 15236.</title>
        <authorList>
            <person name="Copeland A."/>
            <person name="Lucas S."/>
            <person name="Lapidus A."/>
            <person name="Barry K."/>
            <person name="Detter J.C."/>
            <person name="Glavina del Rio T."/>
            <person name="Hammon N."/>
            <person name="Israni S."/>
            <person name="Pitluck S."/>
            <person name="Brettin T."/>
            <person name="Bruce D."/>
            <person name="Han C."/>
            <person name="Tapia R."/>
            <person name="Gilna P."/>
            <person name="Kiss H."/>
            <person name="Schmutz J."/>
            <person name="Larimer F."/>
            <person name="Land M."/>
            <person name="Kyrpides N."/>
            <person name="Ivanova N."/>
            <person name="Richardson P."/>
        </authorList>
    </citation>
    <scope>NUCLEOTIDE SEQUENCE [LARGE SCALE GENOMIC DNA]</scope>
    <source>
        <strain evidence="18">ATCC BAA-621 / DSM 15236 / T118</strain>
    </source>
</reference>
<dbReference type="InterPro" id="IPR010918">
    <property type="entry name" value="PurM-like_C_dom"/>
</dbReference>
<dbReference type="SUPFAM" id="SSF52317">
    <property type="entry name" value="Class I glutamine amidotransferase-like"/>
    <property type="match status" value="1"/>
</dbReference>
<dbReference type="Pfam" id="PF02769">
    <property type="entry name" value="AIRS_C"/>
    <property type="match status" value="2"/>
</dbReference>
<feature type="domain" description="PurM-like C-terminal" evidence="13">
    <location>
        <begin position="914"/>
        <end position="1057"/>
    </location>
</feature>
<evidence type="ECO:0000259" key="16">
    <source>
        <dbReference type="Pfam" id="PF22689"/>
    </source>
</evidence>
<dbReference type="CDD" id="cd01740">
    <property type="entry name" value="GATase1_FGAR_AT"/>
    <property type="match status" value="1"/>
</dbReference>
<dbReference type="PANTHER" id="PTHR10099">
    <property type="entry name" value="PHOSPHORIBOSYLFORMYLGLYCINAMIDINE SYNTHASE"/>
    <property type="match status" value="1"/>
</dbReference>